<keyword evidence="3" id="KW-1185">Reference proteome</keyword>
<gene>
    <name evidence="2" type="ORF">AMORRO_LOCUS17638</name>
</gene>
<proteinExistence type="predicted"/>
<dbReference type="AlphaFoldDB" id="A0A9N9JK66"/>
<evidence type="ECO:0000313" key="2">
    <source>
        <dbReference type="EMBL" id="CAG8785020.1"/>
    </source>
</evidence>
<reference evidence="2" key="1">
    <citation type="submission" date="2021-06" db="EMBL/GenBank/DDBJ databases">
        <authorList>
            <person name="Kallberg Y."/>
            <person name="Tangrot J."/>
            <person name="Rosling A."/>
        </authorList>
    </citation>
    <scope>NUCLEOTIDE SEQUENCE</scope>
    <source>
        <strain evidence="2">CL551</strain>
    </source>
</reference>
<name>A0A9N9JK66_9GLOM</name>
<dbReference type="InterPro" id="IPR013761">
    <property type="entry name" value="SAM/pointed_sf"/>
</dbReference>
<comment type="caution">
    <text evidence="2">The sequence shown here is derived from an EMBL/GenBank/DDBJ whole genome shotgun (WGS) entry which is preliminary data.</text>
</comment>
<dbReference type="InterPro" id="IPR039161">
    <property type="entry name" value="C19orf47-like"/>
</dbReference>
<organism evidence="2 3">
    <name type="scientific">Acaulospora morrowiae</name>
    <dbReference type="NCBI Taxonomy" id="94023"/>
    <lineage>
        <taxon>Eukaryota</taxon>
        <taxon>Fungi</taxon>
        <taxon>Fungi incertae sedis</taxon>
        <taxon>Mucoromycota</taxon>
        <taxon>Glomeromycotina</taxon>
        <taxon>Glomeromycetes</taxon>
        <taxon>Diversisporales</taxon>
        <taxon>Acaulosporaceae</taxon>
        <taxon>Acaulospora</taxon>
    </lineage>
</organism>
<evidence type="ECO:0000256" key="1">
    <source>
        <dbReference type="SAM" id="MobiDB-lite"/>
    </source>
</evidence>
<dbReference type="Gene3D" id="1.10.150.50">
    <property type="entry name" value="Transcription Factor, Ets-1"/>
    <property type="match status" value="1"/>
</dbReference>
<protein>
    <submittedName>
        <fullName evidence="2">8317_t:CDS:1</fullName>
    </submittedName>
</protein>
<feature type="region of interest" description="Disordered" evidence="1">
    <location>
        <begin position="130"/>
        <end position="191"/>
    </location>
</feature>
<accession>A0A9N9JK66</accession>
<dbReference type="OrthoDB" id="5971719at2759"/>
<feature type="compositionally biased region" description="Basic and acidic residues" evidence="1">
    <location>
        <begin position="130"/>
        <end position="164"/>
    </location>
</feature>
<dbReference type="GO" id="GO:0005634">
    <property type="term" value="C:nucleus"/>
    <property type="evidence" value="ECO:0007669"/>
    <property type="project" value="TreeGrafter"/>
</dbReference>
<evidence type="ECO:0000313" key="3">
    <source>
        <dbReference type="Proteomes" id="UP000789342"/>
    </source>
</evidence>
<dbReference type="EMBL" id="CAJVPV010055860">
    <property type="protein sequence ID" value="CAG8785020.1"/>
    <property type="molecule type" value="Genomic_DNA"/>
</dbReference>
<dbReference type="Proteomes" id="UP000789342">
    <property type="component" value="Unassembled WGS sequence"/>
</dbReference>
<feature type="non-terminal residue" evidence="2">
    <location>
        <position position="191"/>
    </location>
</feature>
<sequence>FDDRTDDIPLAAIAAAHRGKATLTNSRKADYDWFNFFLKADIAHEDAFEYARAFVEEKLDESSIPDLNDELMKGLGVRVGDIIRIKKYVAEKHNKKRNVSFGATSIIPDEKTEENDQDYAKKIQDEEYERRLQEKRDEEFARELQDEENRIARSEGRTIPKEADLYGNLDSIVQKDDKKTSPKSAPLLFVE</sequence>
<dbReference type="Pfam" id="PF18017">
    <property type="entry name" value="SAM_4"/>
    <property type="match status" value="1"/>
</dbReference>
<feature type="non-terminal residue" evidence="2">
    <location>
        <position position="1"/>
    </location>
</feature>
<dbReference type="PANTHER" id="PTHR21359:SF1">
    <property type="entry name" value="DUF5577 DOMAIN-CONTAINING PROTEIN"/>
    <property type="match status" value="1"/>
</dbReference>
<dbReference type="PANTHER" id="PTHR21359">
    <property type="entry name" value="DUF5577 DOMAIN-CONTAINING PROTEIN"/>
    <property type="match status" value="1"/>
</dbReference>